<dbReference type="AlphaFoldDB" id="A0AAV2AGG4"/>
<name>A0AAV2AGG4_9ARAC</name>
<reference evidence="4 5" key="1">
    <citation type="submission" date="2024-04" db="EMBL/GenBank/DDBJ databases">
        <authorList>
            <person name="Rising A."/>
            <person name="Reimegard J."/>
            <person name="Sonavane S."/>
            <person name="Akerstrom W."/>
            <person name="Nylinder S."/>
            <person name="Hedman E."/>
            <person name="Kallberg Y."/>
        </authorList>
    </citation>
    <scope>NUCLEOTIDE SEQUENCE [LARGE SCALE GENOMIC DNA]</scope>
</reference>
<keyword evidence="2" id="KW-0067">ATP-binding</keyword>
<dbReference type="PANTHER" id="PTHR16305:SF28">
    <property type="entry name" value="GUANYLATE CYCLASE DOMAIN-CONTAINING PROTEIN"/>
    <property type="match status" value="1"/>
</dbReference>
<evidence type="ECO:0000256" key="2">
    <source>
        <dbReference type="ARBA" id="ARBA00022840"/>
    </source>
</evidence>
<organism evidence="4 5">
    <name type="scientific">Larinioides sclopetarius</name>
    <dbReference type="NCBI Taxonomy" id="280406"/>
    <lineage>
        <taxon>Eukaryota</taxon>
        <taxon>Metazoa</taxon>
        <taxon>Ecdysozoa</taxon>
        <taxon>Arthropoda</taxon>
        <taxon>Chelicerata</taxon>
        <taxon>Arachnida</taxon>
        <taxon>Araneae</taxon>
        <taxon>Araneomorphae</taxon>
        <taxon>Entelegynae</taxon>
        <taxon>Araneoidea</taxon>
        <taxon>Araneidae</taxon>
        <taxon>Larinioides</taxon>
    </lineage>
</organism>
<dbReference type="PANTHER" id="PTHR16305">
    <property type="entry name" value="TESTICULAR SOLUBLE ADENYLYL CYCLASE"/>
    <property type="match status" value="1"/>
</dbReference>
<dbReference type="Proteomes" id="UP001497382">
    <property type="component" value="Unassembled WGS sequence"/>
</dbReference>
<feature type="non-terminal residue" evidence="4">
    <location>
        <position position="183"/>
    </location>
</feature>
<dbReference type="GO" id="GO:0005524">
    <property type="term" value="F:ATP binding"/>
    <property type="evidence" value="ECO:0007669"/>
    <property type="project" value="UniProtKB-KW"/>
</dbReference>
<dbReference type="GO" id="GO:0004016">
    <property type="term" value="F:adenylate cyclase activity"/>
    <property type="evidence" value="ECO:0007669"/>
    <property type="project" value="TreeGrafter"/>
</dbReference>
<evidence type="ECO:0008006" key="6">
    <source>
        <dbReference type="Google" id="ProtNLM"/>
    </source>
</evidence>
<dbReference type="GO" id="GO:0005737">
    <property type="term" value="C:cytoplasm"/>
    <property type="evidence" value="ECO:0007669"/>
    <property type="project" value="TreeGrafter"/>
</dbReference>
<dbReference type="EMBL" id="CAXIEN010000160">
    <property type="protein sequence ID" value="CAL1282726.1"/>
    <property type="molecule type" value="Genomic_DNA"/>
</dbReference>
<accession>A0AAV2AGG4</accession>
<keyword evidence="5" id="KW-1185">Reference proteome</keyword>
<evidence type="ECO:0000313" key="5">
    <source>
        <dbReference type="Proteomes" id="UP001497382"/>
    </source>
</evidence>
<keyword evidence="1" id="KW-0547">Nucleotide-binding</keyword>
<gene>
    <name evidence="4" type="ORF">LARSCL_LOCUS12230</name>
</gene>
<evidence type="ECO:0000256" key="1">
    <source>
        <dbReference type="ARBA" id="ARBA00022741"/>
    </source>
</evidence>
<dbReference type="Gene3D" id="3.30.70.1230">
    <property type="entry name" value="Nucleotide cyclase"/>
    <property type="match status" value="1"/>
</dbReference>
<evidence type="ECO:0000313" key="4">
    <source>
        <dbReference type="EMBL" id="CAL1282726.1"/>
    </source>
</evidence>
<dbReference type="SUPFAM" id="SSF55073">
    <property type="entry name" value="Nucleotide cyclase"/>
    <property type="match status" value="1"/>
</dbReference>
<protein>
    <recommendedName>
        <fullName evidence="6">Guanylate cyclase domain-containing protein</fullName>
    </recommendedName>
</protein>
<sequence>MEEILSESLRVIPYQIQTDAVILIADVCVLLDAGGDILNFAGDAFLVYWKDSEEAVEKAYNCAVDLQTHQCLQEKNLGGTLHAKIGIGKGPIVTWILGSPQDFLLYVTAGHGIVEAHQAEEMCSSGDIIVSKAIFSTLETVRAKTFTSTELLDGFVKISDYSCISSEEPAPERSKLFEACSDE</sequence>
<keyword evidence="3" id="KW-0456">Lyase</keyword>
<comment type="caution">
    <text evidence="4">The sequence shown here is derived from an EMBL/GenBank/DDBJ whole genome shotgun (WGS) entry which is preliminary data.</text>
</comment>
<evidence type="ECO:0000256" key="3">
    <source>
        <dbReference type="ARBA" id="ARBA00023239"/>
    </source>
</evidence>
<proteinExistence type="predicted"/>
<dbReference type="InterPro" id="IPR029787">
    <property type="entry name" value="Nucleotide_cyclase"/>
</dbReference>